<dbReference type="KEGG" id="acad:UA74_14950"/>
<dbReference type="PRINTS" id="PR00368">
    <property type="entry name" value="FADPNR"/>
</dbReference>
<evidence type="ECO:0000256" key="3">
    <source>
        <dbReference type="ARBA" id="ARBA00022827"/>
    </source>
</evidence>
<dbReference type="AlphaFoldDB" id="A0AAC9LCG3"/>
<evidence type="ECO:0000259" key="5">
    <source>
        <dbReference type="Pfam" id="PF07992"/>
    </source>
</evidence>
<dbReference type="GO" id="GO:0004174">
    <property type="term" value="F:electron-transferring-flavoprotein dehydrogenase activity"/>
    <property type="evidence" value="ECO:0007669"/>
    <property type="project" value="TreeGrafter"/>
</dbReference>
<gene>
    <name evidence="6" type="ORF">UA74_14950</name>
</gene>
<evidence type="ECO:0000256" key="1">
    <source>
        <dbReference type="ARBA" id="ARBA00006442"/>
    </source>
</evidence>
<dbReference type="InterPro" id="IPR023753">
    <property type="entry name" value="FAD/NAD-binding_dom"/>
</dbReference>
<proteinExistence type="inferred from homology"/>
<dbReference type="GO" id="GO:0005737">
    <property type="term" value="C:cytoplasm"/>
    <property type="evidence" value="ECO:0007669"/>
    <property type="project" value="TreeGrafter"/>
</dbReference>
<dbReference type="Proteomes" id="UP000185511">
    <property type="component" value="Chromosome"/>
</dbReference>
<keyword evidence="3" id="KW-0274">FAD</keyword>
<keyword evidence="7" id="KW-1185">Reference proteome</keyword>
<evidence type="ECO:0000256" key="4">
    <source>
        <dbReference type="ARBA" id="ARBA00023002"/>
    </source>
</evidence>
<protein>
    <submittedName>
        <fullName evidence="6">NADH dehydrogenase, FAD-containing subunit</fullName>
    </submittedName>
</protein>
<sequence length="360" mass="37630">MPETVVVIGGGYAGIAVAKALDDVADVVLVEPRDAMFHSVAALRGVVDPEWSDRLFLPYDRLLSRGRVVRDRAVQVDPSGVVLGSGARIDADFLVLATGSRYPFPAKTDIEDAGRATAAFRGTQKALAAADRVLLLGAGPVGLELAGEITAAWPDKSVTIVDPASDLLGGRFPADLRAELRRQLHTLGVELLLGTSLAEQPTTEPGMPGTFTVATSAGGKVTADLWFRCFGVVPVSDYLADELAGTRRPDGHVEVTPELRLPGQRTVFAVGDLPATPEADTASAAGRHAEVVAGNIRAMIRGAAELVAYEPAAPGIALPLGPGAGAAYSDELGLLGAETTAEIKGANLMVDFYRDYLRLD</sequence>
<feature type="domain" description="FAD/NAD(P)-binding" evidence="5">
    <location>
        <begin position="4"/>
        <end position="286"/>
    </location>
</feature>
<dbReference type="GO" id="GO:0050660">
    <property type="term" value="F:flavin adenine dinucleotide binding"/>
    <property type="evidence" value="ECO:0007669"/>
    <property type="project" value="TreeGrafter"/>
</dbReference>
<evidence type="ECO:0000313" key="7">
    <source>
        <dbReference type="Proteomes" id="UP000185511"/>
    </source>
</evidence>
<dbReference type="Pfam" id="PF07992">
    <property type="entry name" value="Pyr_redox_2"/>
    <property type="match status" value="1"/>
</dbReference>
<organism evidence="6 7">
    <name type="scientific">Actinoalloteichus fjordicus</name>
    <dbReference type="NCBI Taxonomy" id="1612552"/>
    <lineage>
        <taxon>Bacteria</taxon>
        <taxon>Bacillati</taxon>
        <taxon>Actinomycetota</taxon>
        <taxon>Actinomycetes</taxon>
        <taxon>Pseudonocardiales</taxon>
        <taxon>Pseudonocardiaceae</taxon>
        <taxon>Actinoalloteichus</taxon>
    </lineage>
</organism>
<evidence type="ECO:0000313" key="6">
    <source>
        <dbReference type="EMBL" id="APU15046.1"/>
    </source>
</evidence>
<name>A0AAC9LCG3_9PSEU</name>
<dbReference type="InterPro" id="IPR036188">
    <property type="entry name" value="FAD/NAD-bd_sf"/>
</dbReference>
<evidence type="ECO:0000256" key="2">
    <source>
        <dbReference type="ARBA" id="ARBA00022630"/>
    </source>
</evidence>
<dbReference type="RefSeq" id="WP_075766151.1">
    <property type="nucleotide sequence ID" value="NZ_CP016076.1"/>
</dbReference>
<dbReference type="EMBL" id="CP016076">
    <property type="protein sequence ID" value="APU15046.1"/>
    <property type="molecule type" value="Genomic_DNA"/>
</dbReference>
<dbReference type="PANTHER" id="PTHR43735:SF3">
    <property type="entry name" value="FERROPTOSIS SUPPRESSOR PROTEIN 1"/>
    <property type="match status" value="1"/>
</dbReference>
<keyword evidence="4" id="KW-0560">Oxidoreductase</keyword>
<dbReference type="SUPFAM" id="SSF51905">
    <property type="entry name" value="FAD/NAD(P)-binding domain"/>
    <property type="match status" value="1"/>
</dbReference>
<reference evidence="7" key="1">
    <citation type="submission" date="2016-06" db="EMBL/GenBank/DDBJ databases">
        <title>Complete genome sequence of Actinoalloteichus fjordicus DSM 46855 (=ADI127-17), type strain of the new species Actinoalloteichus fjordicus.</title>
        <authorList>
            <person name="Ruckert C."/>
            <person name="Nouioui I."/>
            <person name="Willmese J."/>
            <person name="van Wezel G."/>
            <person name="Klenk H.-P."/>
            <person name="Kalinowski J."/>
            <person name="Zotchev S.B."/>
        </authorList>
    </citation>
    <scope>NUCLEOTIDE SEQUENCE [LARGE SCALE GENOMIC DNA]</scope>
    <source>
        <strain evidence="7">ADI127-7</strain>
    </source>
</reference>
<dbReference type="PANTHER" id="PTHR43735">
    <property type="entry name" value="APOPTOSIS-INDUCING FACTOR 1"/>
    <property type="match status" value="1"/>
</dbReference>
<accession>A0AAC9LCG3</accession>
<dbReference type="Gene3D" id="3.50.50.100">
    <property type="match status" value="1"/>
</dbReference>
<keyword evidence="2" id="KW-0285">Flavoprotein</keyword>
<comment type="similarity">
    <text evidence="1">Belongs to the FAD-dependent oxidoreductase family.</text>
</comment>